<dbReference type="Proteomes" id="UP000807504">
    <property type="component" value="Unassembled WGS sequence"/>
</dbReference>
<reference evidence="1" key="2">
    <citation type="submission" date="2020-06" db="EMBL/GenBank/DDBJ databases">
        <authorList>
            <person name="Sheffer M."/>
        </authorList>
    </citation>
    <scope>NUCLEOTIDE SEQUENCE</scope>
</reference>
<evidence type="ECO:0000313" key="2">
    <source>
        <dbReference type="Proteomes" id="UP000807504"/>
    </source>
</evidence>
<accession>A0A8T0FFH0</accession>
<name>A0A8T0FFH0_ARGBR</name>
<proteinExistence type="predicted"/>
<protein>
    <submittedName>
        <fullName evidence="1">Uncharacterized protein</fullName>
    </submittedName>
</protein>
<dbReference type="EMBL" id="JABXBU010000012">
    <property type="protein sequence ID" value="KAF8789155.1"/>
    <property type="molecule type" value="Genomic_DNA"/>
</dbReference>
<organism evidence="1 2">
    <name type="scientific">Argiope bruennichi</name>
    <name type="common">Wasp spider</name>
    <name type="synonym">Aranea bruennichi</name>
    <dbReference type="NCBI Taxonomy" id="94029"/>
    <lineage>
        <taxon>Eukaryota</taxon>
        <taxon>Metazoa</taxon>
        <taxon>Ecdysozoa</taxon>
        <taxon>Arthropoda</taxon>
        <taxon>Chelicerata</taxon>
        <taxon>Arachnida</taxon>
        <taxon>Araneae</taxon>
        <taxon>Araneomorphae</taxon>
        <taxon>Entelegynae</taxon>
        <taxon>Araneoidea</taxon>
        <taxon>Araneidae</taxon>
        <taxon>Argiope</taxon>
    </lineage>
</organism>
<reference evidence="1" key="1">
    <citation type="journal article" date="2020" name="bioRxiv">
        <title>Chromosome-level reference genome of the European wasp spider Argiope bruennichi: a resource for studies on range expansion and evolutionary adaptation.</title>
        <authorList>
            <person name="Sheffer M.M."/>
            <person name="Hoppe A."/>
            <person name="Krehenwinkel H."/>
            <person name="Uhl G."/>
            <person name="Kuss A.W."/>
            <person name="Jensen L."/>
            <person name="Jensen C."/>
            <person name="Gillespie R.G."/>
            <person name="Hoff K.J."/>
            <person name="Prost S."/>
        </authorList>
    </citation>
    <scope>NUCLEOTIDE SEQUENCE</scope>
</reference>
<dbReference type="AlphaFoldDB" id="A0A8T0FFH0"/>
<evidence type="ECO:0000313" key="1">
    <source>
        <dbReference type="EMBL" id="KAF8789155.1"/>
    </source>
</evidence>
<comment type="caution">
    <text evidence="1">The sequence shown here is derived from an EMBL/GenBank/DDBJ whole genome shotgun (WGS) entry which is preliminary data.</text>
</comment>
<keyword evidence="2" id="KW-1185">Reference proteome</keyword>
<sequence>MVGILPSNKNSQETWMKLSVCPVVHSVNITDVLWTERSLDADKSHFGHISEDLDTSRNDMKTLPSLKSQVKELPTRILKKVG</sequence>
<gene>
    <name evidence="1" type="ORF">HNY73_007120</name>
</gene>